<dbReference type="EMBL" id="JBHLVF010000013">
    <property type="protein sequence ID" value="MFC0392063.1"/>
    <property type="molecule type" value="Genomic_DNA"/>
</dbReference>
<dbReference type="Proteomes" id="UP001589818">
    <property type="component" value="Unassembled WGS sequence"/>
</dbReference>
<dbReference type="InterPro" id="IPR003692">
    <property type="entry name" value="Hydantoinase_B"/>
</dbReference>
<evidence type="ECO:0000313" key="2">
    <source>
        <dbReference type="EMBL" id="MFC0392063.1"/>
    </source>
</evidence>
<feature type="domain" description="Hydantoinase B/oxoprolinase" evidence="1">
    <location>
        <begin position="4"/>
        <end position="529"/>
    </location>
</feature>
<sequence length="658" mass="71186">MRANPATLEIMRSYFNAIASGMGHVIERTSFTTFVKESADFATALAVPSGEFYVYPKTVGVTIFMGLSLQKAVEACGTLEPGDIVITNDPYSTDGLATHLPDVHVFKPIFVDGELISYAWAFVHVSDVGGLVPASISPKATDIHQEGLRIPPVKLYRKGEANPDVHLLLNANSRVPHLNLGDINAMVASVNTAETRLLAMVKKFGVNTVKDGMYDLLDQGEARARQVIEKIPDGTYAFADYLDDDMISDTPIRLAVDVTVAGSDITLDFSNCDPQVHTAFNLVTNGSRHSFLFQGLINYIISSDPFIPVNGGITNPVKVIAPKGTLVNPEYPAAVGVRHTITMRLYNAVLGALSKALPDDVPAAGAGQAAIVVLSTPDTLTGTRKVAVVEPMGGGGGGQSDMDGVDGIDHASGFLKNTPIESLEQHIDILVHRYELLPDTAGTGLRRGGHAVRLDFEIIEPDSMVTARGMERLRFQPWGLAGGNAGALGSVVLNPGKPDEEKLSKISVLTPEPGDVVSIRSPGGGGWGDGLQRSPQLVLEEIESGLLSRERAEQYYGVVVQEGNEERTLRVDEQATKELRQSKTGGKPSTWDFGDAREAYEAHWTPEASNTLARLLHQLPSTQRWHRKQLVHDKLRDINKPLDAETIRLTWAEIEQSK</sequence>
<dbReference type="RefSeq" id="WP_204820404.1">
    <property type="nucleotide sequence ID" value="NZ_JANHOF010000007.1"/>
</dbReference>
<proteinExistence type="predicted"/>
<dbReference type="InterPro" id="IPR045079">
    <property type="entry name" value="Oxoprolinase-like"/>
</dbReference>
<evidence type="ECO:0000313" key="3">
    <source>
        <dbReference type="Proteomes" id="UP001589818"/>
    </source>
</evidence>
<gene>
    <name evidence="2" type="ORF">ACFFJ8_11890</name>
</gene>
<name>A0ABV6J841_9BACL</name>
<organism evidence="2 3">
    <name type="scientific">Paenibacillus mendelii</name>
    <dbReference type="NCBI Taxonomy" id="206163"/>
    <lineage>
        <taxon>Bacteria</taxon>
        <taxon>Bacillati</taxon>
        <taxon>Bacillota</taxon>
        <taxon>Bacilli</taxon>
        <taxon>Bacillales</taxon>
        <taxon>Paenibacillaceae</taxon>
        <taxon>Paenibacillus</taxon>
    </lineage>
</organism>
<keyword evidence="3" id="KW-1185">Reference proteome</keyword>
<protein>
    <submittedName>
        <fullName evidence="2">Hydantoinase B/oxoprolinase family protein</fullName>
    </submittedName>
</protein>
<comment type="caution">
    <text evidence="2">The sequence shown here is derived from an EMBL/GenBank/DDBJ whole genome shotgun (WGS) entry which is preliminary data.</text>
</comment>
<reference evidence="2 3" key="1">
    <citation type="submission" date="2024-09" db="EMBL/GenBank/DDBJ databases">
        <authorList>
            <person name="Sun Q."/>
            <person name="Mori K."/>
        </authorList>
    </citation>
    <scope>NUCLEOTIDE SEQUENCE [LARGE SCALE GENOMIC DNA]</scope>
    <source>
        <strain evidence="2 3">CCM 4839</strain>
    </source>
</reference>
<dbReference type="Pfam" id="PF02538">
    <property type="entry name" value="Hydantoinase_B"/>
    <property type="match status" value="1"/>
</dbReference>
<dbReference type="PANTHER" id="PTHR11365:SF23">
    <property type="entry name" value="HYPOTHETICAL 5-OXOPROLINASE (EUROFUNG)-RELATED"/>
    <property type="match status" value="1"/>
</dbReference>
<dbReference type="PANTHER" id="PTHR11365">
    <property type="entry name" value="5-OXOPROLINASE RELATED"/>
    <property type="match status" value="1"/>
</dbReference>
<accession>A0ABV6J841</accession>
<evidence type="ECO:0000259" key="1">
    <source>
        <dbReference type="Pfam" id="PF02538"/>
    </source>
</evidence>